<dbReference type="AlphaFoldDB" id="A0A202ECG5"/>
<organism evidence="2 3">
    <name type="scientific">Natronolimnobius baerhuensis</name>
    <dbReference type="NCBI Taxonomy" id="253108"/>
    <lineage>
        <taxon>Archaea</taxon>
        <taxon>Methanobacteriati</taxon>
        <taxon>Methanobacteriota</taxon>
        <taxon>Stenosarchaea group</taxon>
        <taxon>Halobacteria</taxon>
        <taxon>Halobacteriales</taxon>
        <taxon>Natrialbaceae</taxon>
        <taxon>Natronolimnobius</taxon>
    </lineage>
</organism>
<accession>A0A202ECG5</accession>
<dbReference type="InterPro" id="IPR011989">
    <property type="entry name" value="ARM-like"/>
</dbReference>
<dbReference type="InterPro" id="IPR016024">
    <property type="entry name" value="ARM-type_fold"/>
</dbReference>
<dbReference type="RefSeq" id="WP_087713999.1">
    <property type="nucleotide sequence ID" value="NZ_MWPH01000001.1"/>
</dbReference>
<gene>
    <name evidence="2" type="ORF">B2G88_03670</name>
</gene>
<evidence type="ECO:0000313" key="2">
    <source>
        <dbReference type="EMBL" id="OVE85919.1"/>
    </source>
</evidence>
<name>A0A202ECG5_9EURY</name>
<sequence>MDGDGYGDPDDERRQCDSPSLELPAILAQLDDDEPETQADAVRVIRTQVDDTPGICIPTVPKLRTLLGRPEIDFHDDIAYCLAELARESPPDVAPSSEDIVAFVTNQPSHPATADLCRCLTSIAEERPDALVEYIEPLTGAIDDRTATDGWGIQALSRLSTASPTELEPAVPVLADALRPDPTEHGVDVLAALGRIARAETTLLTDEFVDDAAALVTHETDSLRTNAIGCLADVARHHPATVESVCPDLAPALESEYPKTRANAVTTIARVAAGANADVAVSPVRDRLVSLLTDDHTPVRLNACLAVGYGQIETAQDQLETLEHRDPDPGVRERAAWARMQLQESSQATVDIEHSEHSRP</sequence>
<dbReference type="Gene3D" id="1.25.10.10">
    <property type="entry name" value="Leucine-rich Repeat Variant"/>
    <property type="match status" value="2"/>
</dbReference>
<proteinExistence type="predicted"/>
<evidence type="ECO:0000313" key="3">
    <source>
        <dbReference type="Proteomes" id="UP000196084"/>
    </source>
</evidence>
<evidence type="ECO:0000256" key="1">
    <source>
        <dbReference type="SAM" id="MobiDB-lite"/>
    </source>
</evidence>
<feature type="region of interest" description="Disordered" evidence="1">
    <location>
        <begin position="1"/>
        <end position="21"/>
    </location>
</feature>
<dbReference type="SUPFAM" id="SSF48371">
    <property type="entry name" value="ARM repeat"/>
    <property type="match status" value="1"/>
</dbReference>
<reference evidence="2 3" key="1">
    <citation type="submission" date="2017-02" db="EMBL/GenBank/DDBJ databases">
        <title>Natronthermophilus aegyptiacus gen. nov.,sp. nov., an aerobic, extremely halophilic alkalithermophilic archaeon isolated from the athalassohaline Wadi An Natrun, Egypt.</title>
        <authorList>
            <person name="Zhao B."/>
        </authorList>
    </citation>
    <scope>NUCLEOTIDE SEQUENCE [LARGE SCALE GENOMIC DNA]</scope>
    <source>
        <strain evidence="2 3">CGMCC 1.3597</strain>
    </source>
</reference>
<keyword evidence="3" id="KW-1185">Reference proteome</keyword>
<dbReference type="Proteomes" id="UP000196084">
    <property type="component" value="Unassembled WGS sequence"/>
</dbReference>
<feature type="compositionally biased region" description="Acidic residues" evidence="1">
    <location>
        <begin position="1"/>
        <end position="10"/>
    </location>
</feature>
<dbReference type="EMBL" id="MWPH01000001">
    <property type="protein sequence ID" value="OVE85919.1"/>
    <property type="molecule type" value="Genomic_DNA"/>
</dbReference>
<comment type="caution">
    <text evidence="2">The sequence shown here is derived from an EMBL/GenBank/DDBJ whole genome shotgun (WGS) entry which is preliminary data.</text>
</comment>
<protein>
    <submittedName>
        <fullName evidence="2">Uncharacterized protein</fullName>
    </submittedName>
</protein>
<dbReference type="OrthoDB" id="197870at2157"/>